<gene>
    <name evidence="2" type="ORF">SOCE836_003730</name>
</gene>
<dbReference type="AlphaFoldDB" id="A0A4P2QG87"/>
<sequence>MIDLLRMLPALYPAPPAEDGGARERPALFDLIRLQAMIYEESRRLQDLLFERLLAPAAAGPGEGGEGARARGRSRRSCAGRSCSC</sequence>
<reference evidence="2 3" key="1">
    <citation type="submission" date="2015-09" db="EMBL/GenBank/DDBJ databases">
        <title>Sorangium comparison.</title>
        <authorList>
            <person name="Zaburannyi N."/>
            <person name="Bunk B."/>
            <person name="Overmann J."/>
            <person name="Mueller R."/>
        </authorList>
    </citation>
    <scope>NUCLEOTIDE SEQUENCE [LARGE SCALE GENOMIC DNA]</scope>
    <source>
        <strain evidence="2 3">So ce836</strain>
    </source>
</reference>
<dbReference type="Proteomes" id="UP000295497">
    <property type="component" value="Chromosome"/>
</dbReference>
<accession>A0A4P2QG87</accession>
<name>A0A4P2QG87_SORCE</name>
<organism evidence="2 3">
    <name type="scientific">Sorangium cellulosum</name>
    <name type="common">Polyangium cellulosum</name>
    <dbReference type="NCBI Taxonomy" id="56"/>
    <lineage>
        <taxon>Bacteria</taxon>
        <taxon>Pseudomonadati</taxon>
        <taxon>Myxococcota</taxon>
        <taxon>Polyangia</taxon>
        <taxon>Polyangiales</taxon>
        <taxon>Polyangiaceae</taxon>
        <taxon>Sorangium</taxon>
    </lineage>
</organism>
<evidence type="ECO:0000313" key="3">
    <source>
        <dbReference type="Proteomes" id="UP000295497"/>
    </source>
</evidence>
<protein>
    <submittedName>
        <fullName evidence="2">Uncharacterized protein</fullName>
    </submittedName>
</protein>
<feature type="region of interest" description="Disordered" evidence="1">
    <location>
        <begin position="58"/>
        <end position="85"/>
    </location>
</feature>
<proteinExistence type="predicted"/>
<evidence type="ECO:0000313" key="2">
    <source>
        <dbReference type="EMBL" id="AUX28303.1"/>
    </source>
</evidence>
<evidence type="ECO:0000256" key="1">
    <source>
        <dbReference type="SAM" id="MobiDB-lite"/>
    </source>
</evidence>
<dbReference type="RefSeq" id="WP_237244920.1">
    <property type="nucleotide sequence ID" value="NZ_CP012672.1"/>
</dbReference>
<dbReference type="EMBL" id="CP012672">
    <property type="protein sequence ID" value="AUX28303.1"/>
    <property type="molecule type" value="Genomic_DNA"/>
</dbReference>